<dbReference type="EMBL" id="NHNT01000008">
    <property type="protein sequence ID" value="OUZ38540.1"/>
    <property type="molecule type" value="Genomic_DNA"/>
</dbReference>
<name>A0ABX3ZGL4_9BACL</name>
<dbReference type="Proteomes" id="UP000196594">
    <property type="component" value="Unassembled WGS sequence"/>
</dbReference>
<protein>
    <submittedName>
        <fullName evidence="1">Magnesium transporter</fullName>
    </submittedName>
</protein>
<evidence type="ECO:0000313" key="2">
    <source>
        <dbReference type="Proteomes" id="UP000196594"/>
    </source>
</evidence>
<proteinExistence type="predicted"/>
<keyword evidence="2" id="KW-1185">Reference proteome</keyword>
<gene>
    <name evidence="1" type="ORF">CBM15_12370</name>
</gene>
<accession>A0ABX3ZGL4</accession>
<comment type="caution">
    <text evidence="1">The sequence shown here is derived from an EMBL/GenBank/DDBJ whole genome shotgun (WGS) entry which is preliminary data.</text>
</comment>
<evidence type="ECO:0000313" key="1">
    <source>
        <dbReference type="EMBL" id="OUZ38540.1"/>
    </source>
</evidence>
<dbReference type="RefSeq" id="WP_087617770.1">
    <property type="nucleotide sequence ID" value="NZ_JAFBEY010000006.1"/>
</dbReference>
<organism evidence="1 2">
    <name type="scientific">Solibacillus kalamii</name>
    <dbReference type="NCBI Taxonomy" id="1748298"/>
    <lineage>
        <taxon>Bacteria</taxon>
        <taxon>Bacillati</taxon>
        <taxon>Bacillota</taxon>
        <taxon>Bacilli</taxon>
        <taxon>Bacillales</taxon>
        <taxon>Caryophanaceae</taxon>
        <taxon>Solibacillus</taxon>
    </lineage>
</organism>
<sequence length="162" mass="19479">MSSCSFFATNFEMPEVESKAKYMTVKEAIELKIKPHELVPWEKMDPYSQILFVENEEDLNELVINSGSYYDVSEYTDYPFIYEVNFSYSELRVKQLLDYLKDNIREGQVIELWRVWIGHEDDALNIPYSRLNYNELSLDHLLQMYNWNHANYKEQYCIVLEK</sequence>
<reference evidence="1 2" key="1">
    <citation type="journal article" date="2017" name="Int. J. Syst. Evol. Microbiol.">
        <title>Solibacillus kalamii sp. nov., isolated from a high-efficiency particulate arrestance filter system used in the International Space Station.</title>
        <authorList>
            <person name="Checinska Sielaff A."/>
            <person name="Kumar R.M."/>
            <person name="Pal D."/>
            <person name="Mayilraj S."/>
            <person name="Venkateswaran K."/>
        </authorList>
    </citation>
    <scope>NUCLEOTIDE SEQUENCE [LARGE SCALE GENOMIC DNA]</scope>
    <source>
        <strain evidence="1 2">ISSFR-015</strain>
    </source>
</reference>